<evidence type="ECO:0000313" key="2">
    <source>
        <dbReference type="EMBL" id="AOV58805.1"/>
    </source>
</evidence>
<sequence>MSIVSDHVLELLEPITDELKVRPRLDISDREYQLFWRYHGHFPAEFAAALAKALPKQYQFVSYDHLQNKLEVTTNDI</sequence>
<dbReference type="GeneID" id="30306351"/>
<reference evidence="4 5" key="1">
    <citation type="journal article" date="2016" name="Virology">
        <title>The genomic content and context of auxiliary metabolic genes in marine cyanomyoviruses.</title>
        <authorList>
            <person name="Crummett L.T."/>
            <person name="Puxty R.J."/>
            <person name="Weihe C."/>
            <person name="Marston M.F."/>
            <person name="Martiny J.B."/>
        </authorList>
    </citation>
    <scope>NUCLEOTIDE SEQUENCE [LARGE SCALE GENOMIC DNA]</scope>
    <source>
        <strain evidence="1">0808SB25</strain>
        <strain evidence="2">0910TB04</strain>
        <strain evidence="3">1010CC42</strain>
    </source>
</reference>
<accession>A0A1D8KKB4</accession>
<protein>
    <submittedName>
        <fullName evidence="3">Uncharacterized protein</fullName>
    </submittedName>
</protein>
<organism evidence="3 4">
    <name type="scientific">Synechococcus phage S-CAM3</name>
    <dbReference type="NCBI Taxonomy" id="1883366"/>
    <lineage>
        <taxon>Viruses</taxon>
        <taxon>Duplodnaviria</taxon>
        <taxon>Heunggongvirae</taxon>
        <taxon>Uroviricota</taxon>
        <taxon>Caudoviricetes</taxon>
        <taxon>Pantevenvirales</taxon>
        <taxon>Kyanoviridae</taxon>
        <taxon>Charybdisvirus</taxon>
        <taxon>Charybdisvirus scam3</taxon>
    </lineage>
</organism>
<dbReference type="EMBL" id="KU686197">
    <property type="protein sequence ID" value="AOV58566.1"/>
    <property type="molecule type" value="Genomic_DNA"/>
</dbReference>
<dbReference type="EMBL" id="KU686199">
    <property type="protein sequence ID" value="AOV59044.1"/>
    <property type="molecule type" value="Genomic_DNA"/>
</dbReference>
<evidence type="ECO:0000313" key="3">
    <source>
        <dbReference type="EMBL" id="AOV59044.1"/>
    </source>
</evidence>
<proteinExistence type="predicted"/>
<name>A0A1D8KKB4_9CAUD</name>
<dbReference type="Proteomes" id="UP000240920">
    <property type="component" value="Segment"/>
</dbReference>
<dbReference type="Proteomes" id="UP000204537">
    <property type="component" value="Segment"/>
</dbReference>
<dbReference type="EMBL" id="KU686198">
    <property type="protein sequence ID" value="AOV58805.1"/>
    <property type="molecule type" value="Genomic_DNA"/>
</dbReference>
<gene>
    <name evidence="3" type="ORF">C421010_061</name>
    <name evidence="1" type="ORF">S250808_061</name>
    <name evidence="2" type="ORF">T040910_061</name>
</gene>
<evidence type="ECO:0000313" key="4">
    <source>
        <dbReference type="Proteomes" id="UP000204537"/>
    </source>
</evidence>
<dbReference type="RefSeq" id="YP_009321324.1">
    <property type="nucleotide sequence ID" value="NC_031906.1"/>
</dbReference>
<keyword evidence="4" id="KW-1185">Reference proteome</keyword>
<dbReference type="KEGG" id="vg:30306351"/>
<dbReference type="OrthoDB" id="20015at10239"/>
<evidence type="ECO:0000313" key="1">
    <source>
        <dbReference type="EMBL" id="AOV58566.1"/>
    </source>
</evidence>
<dbReference type="Proteomes" id="UP000240804">
    <property type="component" value="Segment"/>
</dbReference>
<evidence type="ECO:0000313" key="5">
    <source>
        <dbReference type="Proteomes" id="UP000240804"/>
    </source>
</evidence>